<evidence type="ECO:0008006" key="2">
    <source>
        <dbReference type="Google" id="ProtNLM"/>
    </source>
</evidence>
<dbReference type="EMBL" id="PP934186">
    <property type="protein sequence ID" value="XDG30882.1"/>
    <property type="molecule type" value="Genomic_DNA"/>
</dbReference>
<evidence type="ECO:0000313" key="1">
    <source>
        <dbReference type="EMBL" id="XDG30882.1"/>
    </source>
</evidence>
<organism evidence="1">
    <name type="scientific">Vibrio phage P018-4</name>
    <dbReference type="NCBI Taxonomy" id="3229728"/>
    <lineage>
        <taxon>Viruses</taxon>
        <taxon>Duplodnaviria</taxon>
        <taxon>Heunggongvirae</taxon>
        <taxon>Uroviricota</taxon>
        <taxon>Caudoviricetes</taxon>
    </lineage>
</organism>
<name>A0AB39AJS3_9CAUD</name>
<reference evidence="1" key="1">
    <citation type="submission" date="2024-06" db="EMBL/GenBank/DDBJ databases">
        <authorList>
            <person name="Yang R."/>
        </authorList>
    </citation>
    <scope>NUCLEOTIDE SEQUENCE</scope>
</reference>
<proteinExistence type="predicted"/>
<accession>A0AB39AJS3</accession>
<sequence length="66" mass="7705">MKGEFLINNIECIWNKPCNIKNGQVVVASFCVSSQKFLFGKDLTGQDMWFDCVDIEEGWVEEYYED</sequence>
<protein>
    <recommendedName>
        <fullName evidence="2">Phage protein</fullName>
    </recommendedName>
</protein>